<evidence type="ECO:0000313" key="3">
    <source>
        <dbReference type="Proteomes" id="UP000053676"/>
    </source>
</evidence>
<dbReference type="InterPro" id="IPR042097">
    <property type="entry name" value="Aminopeptidase_N-like_N_sf"/>
</dbReference>
<dbReference type="Gene3D" id="2.60.40.1730">
    <property type="entry name" value="tricorn interacting facor f3 domain"/>
    <property type="match status" value="1"/>
</dbReference>
<evidence type="ECO:0000313" key="2">
    <source>
        <dbReference type="EMBL" id="ETN75148.1"/>
    </source>
</evidence>
<evidence type="ECO:0000256" key="1">
    <source>
        <dbReference type="SAM" id="SignalP"/>
    </source>
</evidence>
<proteinExistence type="predicted"/>
<keyword evidence="1" id="KW-0732">Signal</keyword>
<dbReference type="AlphaFoldDB" id="W2SZR9"/>
<dbReference type="KEGG" id="nai:NECAME_00559"/>
<accession>W2SZR9</accession>
<dbReference type="EMBL" id="KI660311">
    <property type="protein sequence ID" value="ETN75148.1"/>
    <property type="molecule type" value="Genomic_DNA"/>
</dbReference>
<feature type="signal peptide" evidence="1">
    <location>
        <begin position="1"/>
        <end position="21"/>
    </location>
</feature>
<keyword evidence="3" id="KW-1185">Reference proteome</keyword>
<dbReference type="Proteomes" id="UP000053676">
    <property type="component" value="Unassembled WGS sequence"/>
</dbReference>
<dbReference type="OrthoDB" id="5786529at2759"/>
<gene>
    <name evidence="2" type="ORF">NECAME_00559</name>
</gene>
<organism evidence="2 3">
    <name type="scientific">Necator americanus</name>
    <name type="common">Human hookworm</name>
    <dbReference type="NCBI Taxonomy" id="51031"/>
    <lineage>
        <taxon>Eukaryota</taxon>
        <taxon>Metazoa</taxon>
        <taxon>Ecdysozoa</taxon>
        <taxon>Nematoda</taxon>
        <taxon>Chromadorea</taxon>
        <taxon>Rhabditida</taxon>
        <taxon>Rhabditina</taxon>
        <taxon>Rhabditomorpha</taxon>
        <taxon>Strongyloidea</taxon>
        <taxon>Ancylostomatidae</taxon>
        <taxon>Bunostominae</taxon>
        <taxon>Necator</taxon>
    </lineage>
</organism>
<dbReference type="SUPFAM" id="SSF63737">
    <property type="entry name" value="Leukotriene A4 hydrolase N-terminal domain"/>
    <property type="match status" value="1"/>
</dbReference>
<sequence length="136" mass="15303">MATDKILIVTASLSLITLTLTIDGSFASGRYGGSAATYCLFVRSFRYNSSLRLPDVVSVMEYFVQIQPYYPAPEVHYNDSRNMTFDGFVLMSMVVKKPTNVITLNALNIDVSDLHLKDLLQNEIRVKERSKLIDLS</sequence>
<reference evidence="3" key="1">
    <citation type="journal article" date="2014" name="Nat. Genet.">
        <title>Genome of the human hookworm Necator americanus.</title>
        <authorList>
            <person name="Tang Y.T."/>
            <person name="Gao X."/>
            <person name="Rosa B.A."/>
            <person name="Abubucker S."/>
            <person name="Hallsworth-Pepin K."/>
            <person name="Martin J."/>
            <person name="Tyagi R."/>
            <person name="Heizer E."/>
            <person name="Zhang X."/>
            <person name="Bhonagiri-Palsikar V."/>
            <person name="Minx P."/>
            <person name="Warren W.C."/>
            <person name="Wang Q."/>
            <person name="Zhan B."/>
            <person name="Hotez P.J."/>
            <person name="Sternberg P.W."/>
            <person name="Dougall A."/>
            <person name="Gaze S.T."/>
            <person name="Mulvenna J."/>
            <person name="Sotillo J."/>
            <person name="Ranganathan S."/>
            <person name="Rabelo E.M."/>
            <person name="Wilson R.K."/>
            <person name="Felgner P.L."/>
            <person name="Bethony J."/>
            <person name="Hawdon J.M."/>
            <person name="Gasser R.B."/>
            <person name="Loukas A."/>
            <person name="Mitreva M."/>
        </authorList>
    </citation>
    <scope>NUCLEOTIDE SEQUENCE [LARGE SCALE GENOMIC DNA]</scope>
</reference>
<protein>
    <submittedName>
        <fullName evidence="2">Uncharacterized protein</fullName>
    </submittedName>
</protein>
<name>W2SZR9_NECAM</name>
<feature type="chain" id="PRO_5004824755" evidence="1">
    <location>
        <begin position="22"/>
        <end position="136"/>
    </location>
</feature>